<dbReference type="InterPro" id="IPR024786">
    <property type="entry name" value="TORC"/>
</dbReference>
<dbReference type="PANTHER" id="PTHR13589">
    <property type="entry name" value="CREB-REGULATED TRANSCRIPTION COACTIVATOR"/>
    <property type="match status" value="1"/>
</dbReference>
<evidence type="ECO:0000313" key="3">
    <source>
        <dbReference type="Ensembl" id="ENSACIP00000005407.1"/>
    </source>
</evidence>
<dbReference type="GO" id="GO:0045944">
    <property type="term" value="P:positive regulation of transcription by RNA polymerase II"/>
    <property type="evidence" value="ECO:0007669"/>
    <property type="project" value="TreeGrafter"/>
</dbReference>
<evidence type="ECO:0000313" key="4">
    <source>
        <dbReference type="Proteomes" id="UP000261340"/>
    </source>
</evidence>
<reference evidence="3" key="1">
    <citation type="submission" date="2025-08" db="UniProtKB">
        <authorList>
            <consortium name="Ensembl"/>
        </authorList>
    </citation>
    <scope>IDENTIFICATION</scope>
</reference>
<dbReference type="GO" id="GO:0005737">
    <property type="term" value="C:cytoplasm"/>
    <property type="evidence" value="ECO:0007669"/>
    <property type="project" value="InterPro"/>
</dbReference>
<reference evidence="3" key="2">
    <citation type="submission" date="2025-09" db="UniProtKB">
        <authorList>
            <consortium name="Ensembl"/>
        </authorList>
    </citation>
    <scope>IDENTIFICATION</scope>
</reference>
<dbReference type="PANTHER" id="PTHR13589:SF6">
    <property type="entry name" value="CREB-REGULATED TRANSCRIPTION COACTIVATOR 2"/>
    <property type="match status" value="1"/>
</dbReference>
<evidence type="ECO:0000259" key="2">
    <source>
        <dbReference type="Pfam" id="PF12886"/>
    </source>
</evidence>
<sequence length="186" mass="20740">MEFFPGLMSRLSPQGVPLDTSKLPLDQRLPPYLLSQSHQHQPGSHQPLSSMPGSQPSQQPPPLGQHHHQQLHRLQQPRPNSQQQLHLQNMRNQHMQSDVSAELHVIILFSLLHTSKTALRPSAGDSPTGLSKEIASALSNVPGFEMDSFSLDDQLRMDPLSLDMLEGNLMLADPAVEDSFRSDRLK</sequence>
<accession>A0A3Q0R5M2</accession>
<dbReference type="OMA" id="MRNQHMQ"/>
<dbReference type="STRING" id="61819.ENSACIP00000005407"/>
<feature type="compositionally biased region" description="Polar residues" evidence="1">
    <location>
        <begin position="80"/>
        <end position="93"/>
    </location>
</feature>
<dbReference type="Proteomes" id="UP000261340">
    <property type="component" value="Unplaced"/>
</dbReference>
<name>A0A3Q0R5M2_AMPCI</name>
<proteinExistence type="predicted"/>
<dbReference type="GO" id="GO:0008140">
    <property type="term" value="F:cAMP response element binding protein binding"/>
    <property type="evidence" value="ECO:0007669"/>
    <property type="project" value="TreeGrafter"/>
</dbReference>
<dbReference type="Pfam" id="PF12886">
    <property type="entry name" value="TORC_C"/>
    <property type="match status" value="1"/>
</dbReference>
<dbReference type="GO" id="GO:0005634">
    <property type="term" value="C:nucleus"/>
    <property type="evidence" value="ECO:0007669"/>
    <property type="project" value="InterPro"/>
</dbReference>
<dbReference type="InterPro" id="IPR024785">
    <property type="entry name" value="TORC_C"/>
</dbReference>
<dbReference type="GeneTree" id="ENSGT00990000204953"/>
<organism evidence="3 4">
    <name type="scientific">Amphilophus citrinellus</name>
    <name type="common">Midas cichlid</name>
    <name type="synonym">Cichlasoma citrinellum</name>
    <dbReference type="NCBI Taxonomy" id="61819"/>
    <lineage>
        <taxon>Eukaryota</taxon>
        <taxon>Metazoa</taxon>
        <taxon>Chordata</taxon>
        <taxon>Craniata</taxon>
        <taxon>Vertebrata</taxon>
        <taxon>Euteleostomi</taxon>
        <taxon>Actinopterygii</taxon>
        <taxon>Neopterygii</taxon>
        <taxon>Teleostei</taxon>
        <taxon>Neoteleostei</taxon>
        <taxon>Acanthomorphata</taxon>
        <taxon>Ovalentaria</taxon>
        <taxon>Cichlomorphae</taxon>
        <taxon>Cichliformes</taxon>
        <taxon>Cichlidae</taxon>
        <taxon>New World cichlids</taxon>
        <taxon>Cichlasomatinae</taxon>
        <taxon>Heroini</taxon>
        <taxon>Amphilophus</taxon>
    </lineage>
</organism>
<evidence type="ECO:0000256" key="1">
    <source>
        <dbReference type="SAM" id="MobiDB-lite"/>
    </source>
</evidence>
<feature type="region of interest" description="Disordered" evidence="1">
    <location>
        <begin position="1"/>
        <end position="93"/>
    </location>
</feature>
<feature type="compositionally biased region" description="Low complexity" evidence="1">
    <location>
        <begin position="33"/>
        <end position="57"/>
    </location>
</feature>
<protein>
    <recommendedName>
        <fullName evidence="2">Transducer of regulated CREB activity C-terminal domain-containing protein</fullName>
    </recommendedName>
</protein>
<keyword evidence="4" id="KW-1185">Reference proteome</keyword>
<dbReference type="Ensembl" id="ENSACIT00000005572.1">
    <property type="protein sequence ID" value="ENSACIP00000005407.1"/>
    <property type="gene ID" value="ENSACIG00000004267.1"/>
</dbReference>
<dbReference type="AlphaFoldDB" id="A0A3Q0R5M2"/>
<feature type="domain" description="Transducer of regulated CREB activity C-terminal" evidence="2">
    <location>
        <begin position="124"/>
        <end position="185"/>
    </location>
</feature>